<keyword evidence="2" id="KW-0808">Transferase</keyword>
<protein>
    <submittedName>
        <fullName evidence="2">Glycosyltransferase family 4 protein</fullName>
    </submittedName>
</protein>
<evidence type="ECO:0000313" key="3">
    <source>
        <dbReference type="Proteomes" id="UP000588806"/>
    </source>
</evidence>
<dbReference type="GO" id="GO:0016757">
    <property type="term" value="F:glycosyltransferase activity"/>
    <property type="evidence" value="ECO:0007669"/>
    <property type="project" value="InterPro"/>
</dbReference>
<proteinExistence type="predicted"/>
<name>A0A7Y3TWX8_9GAMM</name>
<evidence type="ECO:0000313" key="2">
    <source>
        <dbReference type="EMBL" id="NOG31688.1"/>
    </source>
</evidence>
<sequence>MKVLLYLPTPGGLTGAPRRLLNLAKVLREHGFGVCIACDAESELSLAAKELAFEVQEISPIGVLKRRGSALFGGGLFFRLLTAFSLLLQNLVFCWRVRSSHADVVWIRASKGIAFAGFGAMLSRRPLIWDVDYELPSQGLVRWLHRFGLWASKAVVFQYRAAPDGIFGQKLAHHYRYKFHSIIPGINLLALASPYKMRKKRCKSEDDNFVILQVGTVCDRKNQMFLLDALKQLPFEDLSRKVRVLLAGGLSDQAYVEQVKSSIQETGLGSVVELCGWRTDVHALMAEADLLVMPSKDEGVPNTVQEAMYLGLPVLVSDNGGMPEIVVDGETGWVLPLNSSCNWAKQIRYCMERPQSCTKIGVAASTYAEKYFSTRSWGHAYSQIIVESNAG</sequence>
<gene>
    <name evidence="2" type="ORF">HLB35_07710</name>
</gene>
<dbReference type="AlphaFoldDB" id="A0A7Y3TWX8"/>
<keyword evidence="3" id="KW-1185">Reference proteome</keyword>
<evidence type="ECO:0000259" key="1">
    <source>
        <dbReference type="Pfam" id="PF00534"/>
    </source>
</evidence>
<accession>A0A7Y3TWX8</accession>
<organism evidence="2 3">
    <name type="scientific">Vreelandella azerica</name>
    <dbReference type="NCBI Taxonomy" id="2732867"/>
    <lineage>
        <taxon>Bacteria</taxon>
        <taxon>Pseudomonadati</taxon>
        <taxon>Pseudomonadota</taxon>
        <taxon>Gammaproteobacteria</taxon>
        <taxon>Oceanospirillales</taxon>
        <taxon>Halomonadaceae</taxon>
        <taxon>Vreelandella</taxon>
    </lineage>
</organism>
<dbReference type="InterPro" id="IPR001296">
    <property type="entry name" value="Glyco_trans_1"/>
</dbReference>
<reference evidence="2 3" key="1">
    <citation type="submission" date="2020-05" db="EMBL/GenBank/DDBJ databases">
        <authorList>
            <person name="Ruan W."/>
            <person name="Jeon C.O."/>
            <person name="Chun B.H."/>
        </authorList>
    </citation>
    <scope>NUCLEOTIDE SEQUENCE [LARGE SCALE GENOMIC DNA]</scope>
    <source>
        <strain evidence="2 3">TBZ9</strain>
    </source>
</reference>
<dbReference type="CDD" id="cd03801">
    <property type="entry name" value="GT4_PimA-like"/>
    <property type="match status" value="1"/>
</dbReference>
<dbReference type="Gene3D" id="3.40.50.2000">
    <property type="entry name" value="Glycogen Phosphorylase B"/>
    <property type="match status" value="1"/>
</dbReference>
<dbReference type="Pfam" id="PF00534">
    <property type="entry name" value="Glycos_transf_1"/>
    <property type="match status" value="1"/>
</dbReference>
<dbReference type="PANTHER" id="PTHR12526:SF630">
    <property type="entry name" value="GLYCOSYLTRANSFERASE"/>
    <property type="match status" value="1"/>
</dbReference>
<feature type="domain" description="Glycosyl transferase family 1" evidence="1">
    <location>
        <begin position="203"/>
        <end position="363"/>
    </location>
</feature>
<dbReference type="GO" id="GO:1901135">
    <property type="term" value="P:carbohydrate derivative metabolic process"/>
    <property type="evidence" value="ECO:0007669"/>
    <property type="project" value="UniProtKB-ARBA"/>
</dbReference>
<comment type="caution">
    <text evidence="2">The sequence shown here is derived from an EMBL/GenBank/DDBJ whole genome shotgun (WGS) entry which is preliminary data.</text>
</comment>
<dbReference type="Proteomes" id="UP000588806">
    <property type="component" value="Unassembled WGS sequence"/>
</dbReference>
<dbReference type="RefSeq" id="WP_171702121.1">
    <property type="nucleotide sequence ID" value="NZ_JABFHI010000002.1"/>
</dbReference>
<dbReference type="SUPFAM" id="SSF53756">
    <property type="entry name" value="UDP-Glycosyltransferase/glycogen phosphorylase"/>
    <property type="match status" value="1"/>
</dbReference>
<dbReference type="EMBL" id="JABFHI010000002">
    <property type="protein sequence ID" value="NOG31688.1"/>
    <property type="molecule type" value="Genomic_DNA"/>
</dbReference>
<dbReference type="PANTHER" id="PTHR12526">
    <property type="entry name" value="GLYCOSYLTRANSFERASE"/>
    <property type="match status" value="1"/>
</dbReference>
<reference evidence="2 3" key="2">
    <citation type="submission" date="2020-06" db="EMBL/GenBank/DDBJ databases">
        <title>Halomonas songnenensis sp. nov., a moderately halophilic bacterium isolated from saline and alkaline soils.</title>
        <authorList>
            <person name="Jiang J."/>
            <person name="Pan Y."/>
        </authorList>
    </citation>
    <scope>NUCLEOTIDE SEQUENCE [LARGE SCALE GENOMIC DNA]</scope>
    <source>
        <strain evidence="2 3">TBZ9</strain>
    </source>
</reference>